<dbReference type="PANTHER" id="PTHR43156">
    <property type="entry name" value="STAGE II SPORULATION PROTEIN E-RELATED"/>
    <property type="match status" value="1"/>
</dbReference>
<sequence>MGKVLIVDDERINIHILSAALKNDHSVIIAIDGTTAIDLALSERPDLILLDIMMPGMDGYEACSKLKASPATRDIPIIFITALSDAKSESHGLECGAIDYITKPFNVALVKSRVKNHVELKIARDLLALKQVAIDEALRSAGLIQKSLLPKKLPNFKSVEFSYKFQPCNAIGGDILNVLCLDDSHIGFYLVDVSGHGPSSAMIAVLVYQLMNPFTGILLDNFTIPPRVRSPEEVLNILDKEFPLMRFKKHFTIIYAILNITTGLLTYSNAAHCSPLVLSKDGALKTLDVSGTVIGLAAMPFNQENVTIHPGSKVVFVSDGVEEREDVNKKFYGQERLHKTLQDSCSLPTNELVQGLYDDVNRFAGTQPPSDDLSILALEYKGLN</sequence>
<dbReference type="Gene3D" id="3.60.40.10">
    <property type="entry name" value="PPM-type phosphatase domain"/>
    <property type="match status" value="1"/>
</dbReference>
<keyword evidence="1" id="KW-0378">Hydrolase</keyword>
<dbReference type="SMART" id="SM00448">
    <property type="entry name" value="REC"/>
    <property type="match status" value="1"/>
</dbReference>
<dbReference type="STRING" id="573370.DMR_41670"/>
<dbReference type="SMART" id="SM00331">
    <property type="entry name" value="PP2C_SIG"/>
    <property type="match status" value="1"/>
</dbReference>
<dbReference type="Proteomes" id="UP000009071">
    <property type="component" value="Chromosome"/>
</dbReference>
<dbReference type="InterPro" id="IPR036457">
    <property type="entry name" value="PPM-type-like_dom_sf"/>
</dbReference>
<evidence type="ECO:0000256" key="2">
    <source>
        <dbReference type="PROSITE-ProRule" id="PRU00169"/>
    </source>
</evidence>
<feature type="modified residue" description="4-aspartylphosphate" evidence="2">
    <location>
        <position position="51"/>
    </location>
</feature>
<dbReference type="InterPro" id="IPR001789">
    <property type="entry name" value="Sig_transdc_resp-reg_receiver"/>
</dbReference>
<dbReference type="GO" id="GO:0000160">
    <property type="term" value="P:phosphorelay signal transduction system"/>
    <property type="evidence" value="ECO:0007669"/>
    <property type="project" value="InterPro"/>
</dbReference>
<feature type="domain" description="Response regulatory" evidence="3">
    <location>
        <begin position="3"/>
        <end position="118"/>
    </location>
</feature>
<gene>
    <name evidence="4" type="ordered locus">DMR_41670</name>
</gene>
<evidence type="ECO:0000256" key="1">
    <source>
        <dbReference type="ARBA" id="ARBA00022801"/>
    </source>
</evidence>
<dbReference type="InterPro" id="IPR001932">
    <property type="entry name" value="PPM-type_phosphatase-like_dom"/>
</dbReference>
<name>C4XPV8_SOLM1</name>
<evidence type="ECO:0000313" key="5">
    <source>
        <dbReference type="Proteomes" id="UP000009071"/>
    </source>
</evidence>
<dbReference type="KEGG" id="dma:DMR_41670"/>
<protein>
    <submittedName>
        <fullName evidence="4">Response regulator receiver protein</fullName>
    </submittedName>
</protein>
<keyword evidence="5" id="KW-1185">Reference proteome</keyword>
<accession>C4XPV8</accession>
<dbReference type="PANTHER" id="PTHR43156:SF2">
    <property type="entry name" value="STAGE II SPORULATION PROTEIN E"/>
    <property type="match status" value="1"/>
</dbReference>
<dbReference type="eggNOG" id="COG2208">
    <property type="taxonomic scope" value="Bacteria"/>
</dbReference>
<dbReference type="EMBL" id="AP010904">
    <property type="protein sequence ID" value="BAH77658.1"/>
    <property type="molecule type" value="Genomic_DNA"/>
</dbReference>
<evidence type="ECO:0000259" key="3">
    <source>
        <dbReference type="PROSITE" id="PS50110"/>
    </source>
</evidence>
<dbReference type="CDD" id="cd19920">
    <property type="entry name" value="REC_PA4781-like"/>
    <property type="match status" value="1"/>
</dbReference>
<dbReference type="SUPFAM" id="SSF52172">
    <property type="entry name" value="CheY-like"/>
    <property type="match status" value="1"/>
</dbReference>
<dbReference type="Pfam" id="PF00072">
    <property type="entry name" value="Response_reg"/>
    <property type="match status" value="1"/>
</dbReference>
<dbReference type="RefSeq" id="WP_015862783.1">
    <property type="nucleotide sequence ID" value="NC_012796.1"/>
</dbReference>
<reference evidence="4 5" key="1">
    <citation type="journal article" date="2009" name="Genome Res.">
        <title>Whole genome sequence of Desulfovibrio magneticus strain RS-1 revealed common gene clusters in magnetotactic bacteria.</title>
        <authorList>
            <person name="Nakazawa H."/>
            <person name="Arakaki A."/>
            <person name="Narita-Yamada S."/>
            <person name="Yashiro I."/>
            <person name="Jinno K."/>
            <person name="Aoki N."/>
            <person name="Tsuruyama A."/>
            <person name="Okamura Y."/>
            <person name="Tanikawa S."/>
            <person name="Fujita N."/>
            <person name="Takeyama H."/>
            <person name="Matsunaga T."/>
        </authorList>
    </citation>
    <scope>NUCLEOTIDE SEQUENCE [LARGE SCALE GENOMIC DNA]</scope>
    <source>
        <strain evidence="5">ATCC 700980 / DSM 13731 / RS-1</strain>
    </source>
</reference>
<dbReference type="Pfam" id="PF07228">
    <property type="entry name" value="SpoIIE"/>
    <property type="match status" value="1"/>
</dbReference>
<organism evidence="4 5">
    <name type="scientific">Solidesulfovibrio magneticus (strain ATCC 700980 / DSM 13731 / RS-1)</name>
    <name type="common">Desulfovibrio magneticus</name>
    <dbReference type="NCBI Taxonomy" id="573370"/>
    <lineage>
        <taxon>Bacteria</taxon>
        <taxon>Pseudomonadati</taxon>
        <taxon>Thermodesulfobacteriota</taxon>
        <taxon>Desulfovibrionia</taxon>
        <taxon>Desulfovibrionales</taxon>
        <taxon>Desulfovibrionaceae</taxon>
        <taxon>Solidesulfovibrio</taxon>
    </lineage>
</organism>
<dbReference type="HOGENOM" id="CLU_000445_43_7_7"/>
<dbReference type="InterPro" id="IPR052016">
    <property type="entry name" value="Bact_Sigma-Reg"/>
</dbReference>
<proteinExistence type="predicted"/>
<dbReference type="PROSITE" id="PS50110">
    <property type="entry name" value="RESPONSE_REGULATORY"/>
    <property type="match status" value="1"/>
</dbReference>
<dbReference type="eggNOG" id="COG3706">
    <property type="taxonomic scope" value="Bacteria"/>
</dbReference>
<evidence type="ECO:0000313" key="4">
    <source>
        <dbReference type="EMBL" id="BAH77658.1"/>
    </source>
</evidence>
<keyword evidence="2" id="KW-0597">Phosphoprotein</keyword>
<dbReference type="Gene3D" id="3.40.50.2300">
    <property type="match status" value="1"/>
</dbReference>
<dbReference type="AlphaFoldDB" id="C4XPV8"/>
<dbReference type="InterPro" id="IPR011006">
    <property type="entry name" value="CheY-like_superfamily"/>
</dbReference>
<dbReference type="GO" id="GO:0016791">
    <property type="term" value="F:phosphatase activity"/>
    <property type="evidence" value="ECO:0007669"/>
    <property type="project" value="TreeGrafter"/>
</dbReference>